<gene>
    <name evidence="5" type="ORF">GCM10011289_34040</name>
</gene>
<dbReference type="InterPro" id="IPR000835">
    <property type="entry name" value="HTH_MarR-typ"/>
</dbReference>
<dbReference type="PROSITE" id="PS01117">
    <property type="entry name" value="HTH_MARR_1"/>
    <property type="match status" value="1"/>
</dbReference>
<dbReference type="InterPro" id="IPR036388">
    <property type="entry name" value="WH-like_DNA-bd_sf"/>
</dbReference>
<dbReference type="EMBL" id="BMYX01000025">
    <property type="protein sequence ID" value="GGY27881.1"/>
    <property type="molecule type" value="Genomic_DNA"/>
</dbReference>
<comment type="caution">
    <text evidence="5">The sequence shown here is derived from an EMBL/GenBank/DDBJ whole genome shotgun (WGS) entry which is preliminary data.</text>
</comment>
<evidence type="ECO:0000256" key="1">
    <source>
        <dbReference type="ARBA" id="ARBA00023015"/>
    </source>
</evidence>
<evidence type="ECO:0000259" key="4">
    <source>
        <dbReference type="PROSITE" id="PS50995"/>
    </source>
</evidence>
<keyword evidence="1" id="KW-0805">Transcription regulation</keyword>
<evidence type="ECO:0000256" key="2">
    <source>
        <dbReference type="ARBA" id="ARBA00023125"/>
    </source>
</evidence>
<dbReference type="GO" id="GO:0003700">
    <property type="term" value="F:DNA-binding transcription factor activity"/>
    <property type="evidence" value="ECO:0007669"/>
    <property type="project" value="InterPro"/>
</dbReference>
<dbReference type="Proteomes" id="UP000645257">
    <property type="component" value="Unassembled WGS sequence"/>
</dbReference>
<reference evidence="5" key="1">
    <citation type="journal article" date="2014" name="Int. J. Syst. Evol. Microbiol.">
        <title>Complete genome sequence of Corynebacterium casei LMG S-19264T (=DSM 44701T), isolated from a smear-ripened cheese.</title>
        <authorList>
            <consortium name="US DOE Joint Genome Institute (JGI-PGF)"/>
            <person name="Walter F."/>
            <person name="Albersmeier A."/>
            <person name="Kalinowski J."/>
            <person name="Ruckert C."/>
        </authorList>
    </citation>
    <scope>NUCLEOTIDE SEQUENCE</scope>
    <source>
        <strain evidence="5">KCTC 32182</strain>
    </source>
</reference>
<dbReference type="PANTHER" id="PTHR42756:SF1">
    <property type="entry name" value="TRANSCRIPTIONAL REPRESSOR OF EMRAB OPERON"/>
    <property type="match status" value="1"/>
</dbReference>
<dbReference type="InterPro" id="IPR036390">
    <property type="entry name" value="WH_DNA-bd_sf"/>
</dbReference>
<name>A0A918UC47_9NEIS</name>
<keyword evidence="6" id="KW-1185">Reference proteome</keyword>
<dbReference type="SMART" id="SM00347">
    <property type="entry name" value="HTH_MARR"/>
    <property type="match status" value="1"/>
</dbReference>
<dbReference type="InterPro" id="IPR023187">
    <property type="entry name" value="Tscrpt_reg_MarR-type_CS"/>
</dbReference>
<sequence length="151" mass="17063">MQTSFLPLVRELARTYQAFEQLSAYHIRQLGLTPPQFDVVATLGNTPGMSCKELSEKTLITKGTLTGVLDRLEEKGLIRRSVAEQDRRSIFIALTGQGEAVFDSVFPSHLDYMEKAFEPFCAEDMNALREGLARLRMAFTKTCEENRLANR</sequence>
<dbReference type="GO" id="GO:0003677">
    <property type="term" value="F:DNA binding"/>
    <property type="evidence" value="ECO:0007669"/>
    <property type="project" value="UniProtKB-KW"/>
</dbReference>
<dbReference type="RefSeq" id="WP_189536573.1">
    <property type="nucleotide sequence ID" value="NZ_BMYX01000025.1"/>
</dbReference>
<evidence type="ECO:0000256" key="3">
    <source>
        <dbReference type="ARBA" id="ARBA00023163"/>
    </source>
</evidence>
<organism evidence="5 6">
    <name type="scientific">Paludibacterium paludis</name>
    <dbReference type="NCBI Taxonomy" id="1225769"/>
    <lineage>
        <taxon>Bacteria</taxon>
        <taxon>Pseudomonadati</taxon>
        <taxon>Pseudomonadota</taxon>
        <taxon>Betaproteobacteria</taxon>
        <taxon>Neisseriales</taxon>
        <taxon>Chromobacteriaceae</taxon>
        <taxon>Paludibacterium</taxon>
    </lineage>
</organism>
<evidence type="ECO:0000313" key="5">
    <source>
        <dbReference type="EMBL" id="GGY27881.1"/>
    </source>
</evidence>
<dbReference type="AlphaFoldDB" id="A0A918UC47"/>
<dbReference type="SUPFAM" id="SSF46785">
    <property type="entry name" value="Winged helix' DNA-binding domain"/>
    <property type="match status" value="1"/>
</dbReference>
<feature type="domain" description="HTH marR-type" evidence="4">
    <location>
        <begin position="5"/>
        <end position="137"/>
    </location>
</feature>
<dbReference type="PROSITE" id="PS50995">
    <property type="entry name" value="HTH_MARR_2"/>
    <property type="match status" value="1"/>
</dbReference>
<reference evidence="5" key="2">
    <citation type="submission" date="2020-09" db="EMBL/GenBank/DDBJ databases">
        <authorList>
            <person name="Sun Q."/>
            <person name="Kim S."/>
        </authorList>
    </citation>
    <scope>NUCLEOTIDE SEQUENCE</scope>
    <source>
        <strain evidence="5">KCTC 32182</strain>
    </source>
</reference>
<keyword evidence="2" id="KW-0238">DNA-binding</keyword>
<dbReference type="Gene3D" id="1.10.10.10">
    <property type="entry name" value="Winged helix-like DNA-binding domain superfamily/Winged helix DNA-binding domain"/>
    <property type="match status" value="1"/>
</dbReference>
<dbReference type="PRINTS" id="PR00598">
    <property type="entry name" value="HTHMARR"/>
</dbReference>
<dbReference type="PANTHER" id="PTHR42756">
    <property type="entry name" value="TRANSCRIPTIONAL REGULATOR, MARR"/>
    <property type="match status" value="1"/>
</dbReference>
<proteinExistence type="predicted"/>
<dbReference type="Pfam" id="PF01047">
    <property type="entry name" value="MarR"/>
    <property type="match status" value="1"/>
</dbReference>
<accession>A0A918UC47</accession>
<evidence type="ECO:0000313" key="6">
    <source>
        <dbReference type="Proteomes" id="UP000645257"/>
    </source>
</evidence>
<keyword evidence="3" id="KW-0804">Transcription</keyword>
<protein>
    <submittedName>
        <fullName evidence="5">MarR family transcriptional regulator</fullName>
    </submittedName>
</protein>